<name>A0A6V8LPE5_9BACT</name>
<proteinExistence type="predicted"/>
<dbReference type="Gene3D" id="3.30.450.20">
    <property type="entry name" value="PAS domain"/>
    <property type="match status" value="1"/>
</dbReference>
<accession>A0A6V8LPE5</accession>
<dbReference type="RefSeq" id="WP_173080460.1">
    <property type="nucleotide sequence ID" value="NZ_BLTE01000001.1"/>
</dbReference>
<reference evidence="6 7" key="2">
    <citation type="submission" date="2020-05" db="EMBL/GenBank/DDBJ databases">
        <title>Draft genome sequence of Desulfovibrio sp. strainFSS-1.</title>
        <authorList>
            <person name="Shimoshige H."/>
            <person name="Kobayashi H."/>
            <person name="Maekawa T."/>
        </authorList>
    </citation>
    <scope>NUCLEOTIDE SEQUENCE [LARGE SCALE GENOMIC DNA]</scope>
    <source>
        <strain evidence="6 7">SIID29052-01</strain>
    </source>
</reference>
<dbReference type="Proteomes" id="UP000494245">
    <property type="component" value="Unassembled WGS sequence"/>
</dbReference>
<evidence type="ECO:0000259" key="5">
    <source>
        <dbReference type="PROSITE" id="PS51833"/>
    </source>
</evidence>
<comment type="caution">
    <text evidence="6">The sequence shown here is derived from an EMBL/GenBank/DDBJ whole genome shotgun (WGS) entry which is preliminary data.</text>
</comment>
<dbReference type="SUPFAM" id="SSF55785">
    <property type="entry name" value="PYP-like sensor domain (PAS domain)"/>
    <property type="match status" value="1"/>
</dbReference>
<dbReference type="PROSITE" id="PS50887">
    <property type="entry name" value="GGDEF"/>
    <property type="match status" value="1"/>
</dbReference>
<dbReference type="EC" id="2.7.7.65" evidence="1"/>
<dbReference type="InterPro" id="IPR013976">
    <property type="entry name" value="HDOD"/>
</dbReference>
<dbReference type="Pfam" id="PF08668">
    <property type="entry name" value="HDOD"/>
    <property type="match status" value="1"/>
</dbReference>
<protein>
    <recommendedName>
        <fullName evidence="1">diguanylate cyclase</fullName>
        <ecNumber evidence="1">2.7.7.65</ecNumber>
    </recommendedName>
</protein>
<keyword evidence="6" id="KW-0548">Nucleotidyltransferase</keyword>
<dbReference type="FunFam" id="3.30.70.270:FF:000001">
    <property type="entry name" value="Diguanylate cyclase domain protein"/>
    <property type="match status" value="1"/>
</dbReference>
<dbReference type="GO" id="GO:0005886">
    <property type="term" value="C:plasma membrane"/>
    <property type="evidence" value="ECO:0007669"/>
    <property type="project" value="TreeGrafter"/>
</dbReference>
<dbReference type="InterPro" id="IPR050469">
    <property type="entry name" value="Diguanylate_Cyclase"/>
</dbReference>
<gene>
    <name evidence="6" type="primary">dosC_1</name>
    <name evidence="6" type="ORF">NNJEOMEG_00216</name>
</gene>
<dbReference type="InterPro" id="IPR000014">
    <property type="entry name" value="PAS"/>
</dbReference>
<evidence type="ECO:0000256" key="1">
    <source>
        <dbReference type="ARBA" id="ARBA00012528"/>
    </source>
</evidence>
<dbReference type="Pfam" id="PF13188">
    <property type="entry name" value="PAS_8"/>
    <property type="match status" value="1"/>
</dbReference>
<dbReference type="PROSITE" id="PS50112">
    <property type="entry name" value="PAS"/>
    <property type="match status" value="1"/>
</dbReference>
<dbReference type="GO" id="GO:0043709">
    <property type="term" value="P:cell adhesion involved in single-species biofilm formation"/>
    <property type="evidence" value="ECO:0007669"/>
    <property type="project" value="TreeGrafter"/>
</dbReference>
<dbReference type="GO" id="GO:1902201">
    <property type="term" value="P:negative regulation of bacterial-type flagellum-dependent cell motility"/>
    <property type="evidence" value="ECO:0007669"/>
    <property type="project" value="TreeGrafter"/>
</dbReference>
<comment type="catalytic activity">
    <reaction evidence="2">
        <text>2 GTP = 3',3'-c-di-GMP + 2 diphosphate</text>
        <dbReference type="Rhea" id="RHEA:24898"/>
        <dbReference type="ChEBI" id="CHEBI:33019"/>
        <dbReference type="ChEBI" id="CHEBI:37565"/>
        <dbReference type="ChEBI" id="CHEBI:58805"/>
        <dbReference type="EC" id="2.7.7.65"/>
    </reaction>
</comment>
<dbReference type="SMART" id="SM00267">
    <property type="entry name" value="GGDEF"/>
    <property type="match status" value="1"/>
</dbReference>
<dbReference type="Pfam" id="PF00990">
    <property type="entry name" value="GGDEF"/>
    <property type="match status" value="1"/>
</dbReference>
<reference evidence="6 7" key="1">
    <citation type="submission" date="2020-04" db="EMBL/GenBank/DDBJ databases">
        <authorList>
            <consortium name="Desulfovibrio sp. FSS-1 genome sequencing consortium"/>
            <person name="Shimoshige H."/>
            <person name="Kobayashi H."/>
            <person name="Maekawa T."/>
        </authorList>
    </citation>
    <scope>NUCLEOTIDE SEQUENCE [LARGE SCALE GENOMIC DNA]</scope>
    <source>
        <strain evidence="6 7">SIID29052-01</strain>
    </source>
</reference>
<evidence type="ECO:0000313" key="7">
    <source>
        <dbReference type="Proteomes" id="UP000494245"/>
    </source>
</evidence>
<dbReference type="InterPro" id="IPR000160">
    <property type="entry name" value="GGDEF_dom"/>
</dbReference>
<sequence>MSNTIASLRQCMKITFPPVTLQLLEEAVKPTPDFEILARILGMDPVLTATVLTLANSPYYNAGQKVTDLNRAATILGTKEILKIALSISYQKHLGEAFKKHGIDFFANWRLIVWSAIAAELLAERLCPDLSDQAYLTALLKDISLLLMVCADPTGFKELGHHGVITAFVPGQLEAERGAWSADHCRLTADLLDELNISASDQACIAFHHDMDSLDAHSPLTQCIILATRWSELELGTSGNPASVLHFRTALQRRLDIGPEEMDELFIRCAQRFQSMLATLGIEEAPHDDRFYQHSIKLMQEYHFLASEIAQASDGRQEVAAIIGRHLRFIWDVRRWELALGVPKYNDWELFASQEGREPARLGTSGSRDALPWTAPKSHSFPIVTSGPFLGELRLPRQGLSQETLRLLGLYVRFVSQNYEHFALRQSVLEAKAHTLDQLPVGVARLSPSGAIQEINDRLRQFLGLPGDCLGRDLWTALGEGKDLSRDSQWDSFLADPGATSLHKIFCLYKGEHHDTDACVYLAAEKRQWQGRDEILLFLEDVTLVSGWEFKALKQGEFLEKLVKSMRDSVFTIDATGRITFASPRVAHLLEKNLFQLARPTSVHQGAWGPEMLAGAPAPVEALTPGAPGEQPHNLEFVFSPLPKTPGGQKQWLVVGRDITTVRRLEDKLKRLALFDGLTGLLNHYQFHVILEREAQRSKRTKRPMGVLFFDLDNFKAVNDTLGHQAGDDVLRAVSRILKARLRKGMDYPCRYGGDEFAVVVTEVEPAQLMHLAQRLHEAVSQHFEGRLGMSAGLAMLEAEETPSSLLRRADKASYTAKSQGGGCIVWSGEAPMP</sequence>
<dbReference type="SUPFAM" id="SSF109604">
    <property type="entry name" value="HD-domain/PDEase-like"/>
    <property type="match status" value="1"/>
</dbReference>
<feature type="domain" description="PAS" evidence="3">
    <location>
        <begin position="555"/>
        <end position="590"/>
    </location>
</feature>
<dbReference type="PANTHER" id="PTHR45138:SF9">
    <property type="entry name" value="DIGUANYLATE CYCLASE DGCM-RELATED"/>
    <property type="match status" value="1"/>
</dbReference>
<evidence type="ECO:0000313" key="6">
    <source>
        <dbReference type="EMBL" id="GFK92391.1"/>
    </source>
</evidence>
<dbReference type="InterPro" id="IPR029787">
    <property type="entry name" value="Nucleotide_cyclase"/>
</dbReference>
<evidence type="ECO:0000259" key="3">
    <source>
        <dbReference type="PROSITE" id="PS50112"/>
    </source>
</evidence>
<keyword evidence="6" id="KW-0808">Transferase</keyword>
<dbReference type="NCBIfam" id="TIGR00254">
    <property type="entry name" value="GGDEF"/>
    <property type="match status" value="1"/>
</dbReference>
<dbReference type="InterPro" id="IPR043128">
    <property type="entry name" value="Rev_trsase/Diguanyl_cyclase"/>
</dbReference>
<dbReference type="CDD" id="cd00130">
    <property type="entry name" value="PAS"/>
    <property type="match status" value="1"/>
</dbReference>
<dbReference type="PROSITE" id="PS51833">
    <property type="entry name" value="HDOD"/>
    <property type="match status" value="1"/>
</dbReference>
<dbReference type="SMART" id="SM00091">
    <property type="entry name" value="PAS"/>
    <property type="match status" value="2"/>
</dbReference>
<evidence type="ECO:0000259" key="4">
    <source>
        <dbReference type="PROSITE" id="PS50887"/>
    </source>
</evidence>
<organism evidence="6 7">
    <name type="scientific">Fundidesulfovibrio magnetotacticus</name>
    <dbReference type="NCBI Taxonomy" id="2730080"/>
    <lineage>
        <taxon>Bacteria</taxon>
        <taxon>Pseudomonadati</taxon>
        <taxon>Thermodesulfobacteriota</taxon>
        <taxon>Desulfovibrionia</taxon>
        <taxon>Desulfovibrionales</taxon>
        <taxon>Desulfovibrionaceae</taxon>
        <taxon>Fundidesulfovibrio</taxon>
    </lineage>
</organism>
<dbReference type="PANTHER" id="PTHR45138">
    <property type="entry name" value="REGULATORY COMPONENTS OF SENSORY TRANSDUCTION SYSTEM"/>
    <property type="match status" value="1"/>
</dbReference>
<dbReference type="InterPro" id="IPR035965">
    <property type="entry name" value="PAS-like_dom_sf"/>
</dbReference>
<dbReference type="Gene3D" id="3.30.70.270">
    <property type="match status" value="1"/>
</dbReference>
<dbReference type="SUPFAM" id="SSF55073">
    <property type="entry name" value="Nucleotide cyclase"/>
    <property type="match status" value="1"/>
</dbReference>
<dbReference type="GO" id="GO:0052621">
    <property type="term" value="F:diguanylate cyclase activity"/>
    <property type="evidence" value="ECO:0007669"/>
    <property type="project" value="UniProtKB-EC"/>
</dbReference>
<dbReference type="EMBL" id="BLTE01000001">
    <property type="protein sequence ID" value="GFK92391.1"/>
    <property type="molecule type" value="Genomic_DNA"/>
</dbReference>
<feature type="domain" description="HDOD" evidence="5">
    <location>
        <begin position="13"/>
        <end position="211"/>
    </location>
</feature>
<dbReference type="CDD" id="cd01949">
    <property type="entry name" value="GGDEF"/>
    <property type="match status" value="1"/>
</dbReference>
<dbReference type="AlphaFoldDB" id="A0A6V8LPE5"/>
<feature type="domain" description="GGDEF" evidence="4">
    <location>
        <begin position="703"/>
        <end position="830"/>
    </location>
</feature>
<evidence type="ECO:0000256" key="2">
    <source>
        <dbReference type="ARBA" id="ARBA00034247"/>
    </source>
</evidence>
<dbReference type="Gene3D" id="1.10.3210.10">
    <property type="entry name" value="Hypothetical protein af1432"/>
    <property type="match status" value="1"/>
</dbReference>
<keyword evidence="7" id="KW-1185">Reference proteome</keyword>